<feature type="domain" description="Acyl-CoA dehydrogenase/oxidase C-terminal" evidence="5">
    <location>
        <begin position="271"/>
        <end position="373"/>
    </location>
</feature>
<evidence type="ECO:0000313" key="7">
    <source>
        <dbReference type="EMBL" id="KAF7187876.1"/>
    </source>
</evidence>
<dbReference type="Pfam" id="PF02771">
    <property type="entry name" value="Acyl-CoA_dh_N"/>
    <property type="match status" value="1"/>
</dbReference>
<keyword evidence="3" id="KW-0285">Flavoprotein</keyword>
<feature type="non-terminal residue" evidence="7">
    <location>
        <position position="1"/>
    </location>
</feature>
<sequence length="387" mass="41532">MPIDFHLSANQLKLQQDARAFASQVLAGASAVYDQKSTQAERFQSLRPIYRTAVAAGLIKGQIPVPLGGTNESLVDASIVLEELYAADPSATVTLAGTGLGLTPLIMSGNEKLQKEFLKPFLEAEEEGEPLASLVHSEPGGTANWLEKGGKGLQTTATRDGEDWVVNGEKLWTTNSSGWDGRGADLQCLVCRQSPEPGAPQHPDAEPSESIIVLLVTRKTISSNPPSAYTILSEPELSGNPATSGPHTRYTNLRVPSSQVLAIGKPAADLIVSSLLASAALVGIFSVSIMRKAFDLALEFAKEDDRNGSVKLIERQSVADLLTSLKIRIDSSRLMAWKGLFALEQGGSEEKGMEGRKEACVEAKIFGSDNAMEKIFQLEEYSSTWAF</sequence>
<evidence type="ECO:0000259" key="5">
    <source>
        <dbReference type="Pfam" id="PF00441"/>
    </source>
</evidence>
<keyword evidence="4" id="KW-0274">FAD</keyword>
<gene>
    <name evidence="7" type="ORF">HII31_10776</name>
</gene>
<organism evidence="7 8">
    <name type="scientific">Pseudocercospora fuligena</name>
    <dbReference type="NCBI Taxonomy" id="685502"/>
    <lineage>
        <taxon>Eukaryota</taxon>
        <taxon>Fungi</taxon>
        <taxon>Dikarya</taxon>
        <taxon>Ascomycota</taxon>
        <taxon>Pezizomycotina</taxon>
        <taxon>Dothideomycetes</taxon>
        <taxon>Dothideomycetidae</taxon>
        <taxon>Mycosphaerellales</taxon>
        <taxon>Mycosphaerellaceae</taxon>
        <taxon>Pseudocercospora</taxon>
    </lineage>
</organism>
<dbReference type="InterPro" id="IPR009075">
    <property type="entry name" value="AcylCo_DH/oxidase_C"/>
</dbReference>
<dbReference type="InterPro" id="IPR009100">
    <property type="entry name" value="AcylCoA_DH/oxidase_NM_dom_sf"/>
</dbReference>
<dbReference type="InterPro" id="IPR037069">
    <property type="entry name" value="AcylCoA_DH/ox_N_sf"/>
</dbReference>
<dbReference type="EMBL" id="JABCIY010000219">
    <property type="protein sequence ID" value="KAF7187876.1"/>
    <property type="molecule type" value="Genomic_DNA"/>
</dbReference>
<dbReference type="InterPro" id="IPR046373">
    <property type="entry name" value="Acyl-CoA_Oxase/DH_mid-dom_sf"/>
</dbReference>
<dbReference type="Gene3D" id="1.20.140.10">
    <property type="entry name" value="Butyryl-CoA Dehydrogenase, subunit A, domain 3"/>
    <property type="match status" value="1"/>
</dbReference>
<keyword evidence="8" id="KW-1185">Reference proteome</keyword>
<evidence type="ECO:0000259" key="6">
    <source>
        <dbReference type="Pfam" id="PF02771"/>
    </source>
</evidence>
<evidence type="ECO:0000256" key="3">
    <source>
        <dbReference type="ARBA" id="ARBA00022630"/>
    </source>
</evidence>
<dbReference type="GO" id="GO:0003995">
    <property type="term" value="F:acyl-CoA dehydrogenase activity"/>
    <property type="evidence" value="ECO:0007669"/>
    <property type="project" value="TreeGrafter"/>
</dbReference>
<dbReference type="GO" id="GO:0050660">
    <property type="term" value="F:flavin adenine dinucleotide binding"/>
    <property type="evidence" value="ECO:0007669"/>
    <property type="project" value="InterPro"/>
</dbReference>
<comment type="similarity">
    <text evidence="2">Belongs to the acyl-CoA dehydrogenase family.</text>
</comment>
<comment type="caution">
    <text evidence="7">The sequence shown here is derived from an EMBL/GenBank/DDBJ whole genome shotgun (WGS) entry which is preliminary data.</text>
</comment>
<dbReference type="Gene3D" id="2.40.110.10">
    <property type="entry name" value="Butyryl-CoA Dehydrogenase, subunit A, domain 2"/>
    <property type="match status" value="1"/>
</dbReference>
<dbReference type="InterPro" id="IPR036250">
    <property type="entry name" value="AcylCo_DH-like_C"/>
</dbReference>
<dbReference type="SUPFAM" id="SSF56645">
    <property type="entry name" value="Acyl-CoA dehydrogenase NM domain-like"/>
    <property type="match status" value="1"/>
</dbReference>
<dbReference type="Proteomes" id="UP000660729">
    <property type="component" value="Unassembled WGS sequence"/>
</dbReference>
<dbReference type="CDD" id="cd00567">
    <property type="entry name" value="ACAD"/>
    <property type="match status" value="1"/>
</dbReference>
<dbReference type="Gene3D" id="1.10.540.10">
    <property type="entry name" value="Acyl-CoA dehydrogenase/oxidase, N-terminal domain"/>
    <property type="match status" value="1"/>
</dbReference>
<evidence type="ECO:0000313" key="8">
    <source>
        <dbReference type="Proteomes" id="UP000660729"/>
    </source>
</evidence>
<evidence type="ECO:0000256" key="4">
    <source>
        <dbReference type="ARBA" id="ARBA00022827"/>
    </source>
</evidence>
<evidence type="ECO:0000256" key="2">
    <source>
        <dbReference type="ARBA" id="ARBA00009347"/>
    </source>
</evidence>
<dbReference type="OrthoDB" id="10016597at2759"/>
<proteinExistence type="inferred from homology"/>
<feature type="domain" description="Acyl-CoA dehydrogenase/oxidase N-terminal" evidence="6">
    <location>
        <begin position="9"/>
        <end position="124"/>
    </location>
</feature>
<dbReference type="PANTHER" id="PTHR43884:SF12">
    <property type="entry name" value="ISOVALERYL-COA DEHYDROGENASE, MITOCHONDRIAL-RELATED"/>
    <property type="match status" value="1"/>
</dbReference>
<evidence type="ECO:0000256" key="1">
    <source>
        <dbReference type="ARBA" id="ARBA00001974"/>
    </source>
</evidence>
<dbReference type="Pfam" id="PF00441">
    <property type="entry name" value="Acyl-CoA_dh_1"/>
    <property type="match status" value="1"/>
</dbReference>
<reference evidence="7" key="1">
    <citation type="submission" date="2020-04" db="EMBL/GenBank/DDBJ databases">
        <title>Draft genome resource of the tomato pathogen Pseudocercospora fuligena.</title>
        <authorList>
            <person name="Zaccaron A."/>
        </authorList>
    </citation>
    <scope>NUCLEOTIDE SEQUENCE</scope>
    <source>
        <strain evidence="7">PF001</strain>
    </source>
</reference>
<dbReference type="GO" id="GO:0046359">
    <property type="term" value="P:butyrate catabolic process"/>
    <property type="evidence" value="ECO:0007669"/>
    <property type="project" value="TreeGrafter"/>
</dbReference>
<dbReference type="GO" id="GO:0033539">
    <property type="term" value="P:fatty acid beta-oxidation using acyl-CoA dehydrogenase"/>
    <property type="evidence" value="ECO:0007669"/>
    <property type="project" value="TreeGrafter"/>
</dbReference>
<dbReference type="AlphaFoldDB" id="A0A8H6R8F0"/>
<dbReference type="SUPFAM" id="SSF47203">
    <property type="entry name" value="Acyl-CoA dehydrogenase C-terminal domain-like"/>
    <property type="match status" value="1"/>
</dbReference>
<accession>A0A8H6R8F0</accession>
<dbReference type="PANTHER" id="PTHR43884">
    <property type="entry name" value="ACYL-COA DEHYDROGENASE"/>
    <property type="match status" value="1"/>
</dbReference>
<comment type="cofactor">
    <cofactor evidence="1">
        <name>FAD</name>
        <dbReference type="ChEBI" id="CHEBI:57692"/>
    </cofactor>
</comment>
<dbReference type="InterPro" id="IPR013786">
    <property type="entry name" value="AcylCoA_DH/ox_N"/>
</dbReference>
<name>A0A8H6R8F0_9PEZI</name>
<protein>
    <submittedName>
        <fullName evidence="7">Nitroalkane oxidase</fullName>
    </submittedName>
</protein>